<keyword evidence="4" id="KW-0456">Lyase</keyword>
<dbReference type="AlphaFoldDB" id="A0A7V7KWT8"/>
<feature type="domain" description="CENP-V/GFA" evidence="5">
    <location>
        <begin position="3"/>
        <end position="113"/>
    </location>
</feature>
<evidence type="ECO:0000313" key="6">
    <source>
        <dbReference type="EMBL" id="KAA0693585.1"/>
    </source>
</evidence>
<proteinExistence type="inferred from homology"/>
<dbReference type="PANTHER" id="PTHR33337:SF40">
    <property type="entry name" value="CENP-V_GFA DOMAIN-CONTAINING PROTEIN-RELATED"/>
    <property type="match status" value="1"/>
</dbReference>
<dbReference type="OrthoDB" id="7765631at2"/>
<organism evidence="6 7">
    <name type="scientific">Halopseudomonas laoshanensis</name>
    <dbReference type="NCBI Taxonomy" id="2268758"/>
    <lineage>
        <taxon>Bacteria</taxon>
        <taxon>Pseudomonadati</taxon>
        <taxon>Pseudomonadota</taxon>
        <taxon>Gammaproteobacteria</taxon>
        <taxon>Pseudomonadales</taxon>
        <taxon>Pseudomonadaceae</taxon>
        <taxon>Halopseudomonas</taxon>
    </lineage>
</organism>
<dbReference type="EMBL" id="QOVF01000004">
    <property type="protein sequence ID" value="KAA0693585.1"/>
    <property type="molecule type" value="Genomic_DNA"/>
</dbReference>
<gene>
    <name evidence="6" type="ORF">DT594_14470</name>
</gene>
<keyword evidence="2" id="KW-0479">Metal-binding</keyword>
<dbReference type="GO" id="GO:0016846">
    <property type="term" value="F:carbon-sulfur lyase activity"/>
    <property type="evidence" value="ECO:0007669"/>
    <property type="project" value="InterPro"/>
</dbReference>
<name>A0A7V7KWT8_9GAMM</name>
<protein>
    <submittedName>
        <fullName evidence="6">GFA family protein</fullName>
    </submittedName>
</protein>
<evidence type="ECO:0000256" key="1">
    <source>
        <dbReference type="ARBA" id="ARBA00005495"/>
    </source>
</evidence>
<dbReference type="Pfam" id="PF04828">
    <property type="entry name" value="GFA"/>
    <property type="match status" value="1"/>
</dbReference>
<dbReference type="InterPro" id="IPR011057">
    <property type="entry name" value="Mss4-like_sf"/>
</dbReference>
<evidence type="ECO:0000259" key="5">
    <source>
        <dbReference type="PROSITE" id="PS51891"/>
    </source>
</evidence>
<dbReference type="RefSeq" id="WP_149333326.1">
    <property type="nucleotide sequence ID" value="NZ_QOVF01000004.1"/>
</dbReference>
<accession>A0A7V7KWT8</accession>
<evidence type="ECO:0000313" key="7">
    <source>
        <dbReference type="Proteomes" id="UP000463138"/>
    </source>
</evidence>
<dbReference type="SUPFAM" id="SSF51316">
    <property type="entry name" value="Mss4-like"/>
    <property type="match status" value="1"/>
</dbReference>
<comment type="caution">
    <text evidence="6">The sequence shown here is derived from an EMBL/GenBank/DDBJ whole genome shotgun (WGS) entry which is preliminary data.</text>
</comment>
<dbReference type="PANTHER" id="PTHR33337">
    <property type="entry name" value="GFA DOMAIN-CONTAINING PROTEIN"/>
    <property type="match status" value="1"/>
</dbReference>
<dbReference type="PROSITE" id="PS51891">
    <property type="entry name" value="CENP_V_GFA"/>
    <property type="match status" value="1"/>
</dbReference>
<keyword evidence="3" id="KW-0862">Zinc</keyword>
<dbReference type="GO" id="GO:0046872">
    <property type="term" value="F:metal ion binding"/>
    <property type="evidence" value="ECO:0007669"/>
    <property type="project" value="UniProtKB-KW"/>
</dbReference>
<dbReference type="Proteomes" id="UP000463138">
    <property type="component" value="Unassembled WGS sequence"/>
</dbReference>
<evidence type="ECO:0000256" key="2">
    <source>
        <dbReference type="ARBA" id="ARBA00022723"/>
    </source>
</evidence>
<dbReference type="InterPro" id="IPR006913">
    <property type="entry name" value="CENP-V/GFA"/>
</dbReference>
<evidence type="ECO:0000256" key="4">
    <source>
        <dbReference type="ARBA" id="ARBA00023239"/>
    </source>
</evidence>
<evidence type="ECO:0000256" key="3">
    <source>
        <dbReference type="ARBA" id="ARBA00022833"/>
    </source>
</evidence>
<keyword evidence="7" id="KW-1185">Reference proteome</keyword>
<dbReference type="Gene3D" id="3.90.1590.10">
    <property type="entry name" value="glutathione-dependent formaldehyde- activating enzyme (gfa)"/>
    <property type="match status" value="1"/>
</dbReference>
<sequence>MPHTGQCQCGAIRYQLTGTPQTVALCHCRDCQRSAGAPMVTWAMYPEASLTVTQGEPKTINSSGTAMRSFCPDCGSGLFYRNEEILPGIVDVQTATLDDPEALPPEINIQTAEQMNWMQHMNELPDFERFPE</sequence>
<comment type="similarity">
    <text evidence="1">Belongs to the Gfa family.</text>
</comment>
<reference evidence="6 7" key="1">
    <citation type="submission" date="2018-07" db="EMBL/GenBank/DDBJ databases">
        <title>Pseudomonas laoshanensis sp. nov., isolated from soil.</title>
        <authorList>
            <person name="Sun J."/>
            <person name="Yu L."/>
            <person name="Wang M."/>
            <person name="Zhang C."/>
        </authorList>
    </citation>
    <scope>NUCLEOTIDE SEQUENCE [LARGE SCALE GENOMIC DNA]</scope>
    <source>
        <strain evidence="6 7">Y22</strain>
    </source>
</reference>